<proteinExistence type="predicted"/>
<dbReference type="EMBL" id="JAINUF010000008">
    <property type="protein sequence ID" value="KAJ8352792.1"/>
    <property type="molecule type" value="Genomic_DNA"/>
</dbReference>
<evidence type="ECO:0000313" key="2">
    <source>
        <dbReference type="EMBL" id="KAJ8352792.1"/>
    </source>
</evidence>
<protein>
    <submittedName>
        <fullName evidence="2">Uncharacterized protein</fullName>
    </submittedName>
</protein>
<keyword evidence="3" id="KW-1185">Reference proteome</keyword>
<accession>A0A9Q1F7S3</accession>
<evidence type="ECO:0000313" key="3">
    <source>
        <dbReference type="Proteomes" id="UP001152622"/>
    </source>
</evidence>
<feature type="region of interest" description="Disordered" evidence="1">
    <location>
        <begin position="55"/>
        <end position="110"/>
    </location>
</feature>
<dbReference type="Proteomes" id="UP001152622">
    <property type="component" value="Chromosome 8"/>
</dbReference>
<evidence type="ECO:0000256" key="1">
    <source>
        <dbReference type="SAM" id="MobiDB-lite"/>
    </source>
</evidence>
<feature type="compositionally biased region" description="Polar residues" evidence="1">
    <location>
        <begin position="93"/>
        <end position="103"/>
    </location>
</feature>
<name>A0A9Q1F7S3_SYNKA</name>
<reference evidence="2" key="1">
    <citation type="journal article" date="2023" name="Science">
        <title>Genome structures resolve the early diversification of teleost fishes.</title>
        <authorList>
            <person name="Parey E."/>
            <person name="Louis A."/>
            <person name="Montfort J."/>
            <person name="Bouchez O."/>
            <person name="Roques C."/>
            <person name="Iampietro C."/>
            <person name="Lluch J."/>
            <person name="Castinel A."/>
            <person name="Donnadieu C."/>
            <person name="Desvignes T."/>
            <person name="Floi Bucao C."/>
            <person name="Jouanno E."/>
            <person name="Wen M."/>
            <person name="Mejri S."/>
            <person name="Dirks R."/>
            <person name="Jansen H."/>
            <person name="Henkel C."/>
            <person name="Chen W.J."/>
            <person name="Zahm M."/>
            <person name="Cabau C."/>
            <person name="Klopp C."/>
            <person name="Thompson A.W."/>
            <person name="Robinson-Rechavi M."/>
            <person name="Braasch I."/>
            <person name="Lecointre G."/>
            <person name="Bobe J."/>
            <person name="Postlethwait J.H."/>
            <person name="Berthelot C."/>
            <person name="Roest Crollius H."/>
            <person name="Guiguen Y."/>
        </authorList>
    </citation>
    <scope>NUCLEOTIDE SEQUENCE</scope>
    <source>
        <tissue evidence="2">Blood</tissue>
    </source>
</reference>
<comment type="caution">
    <text evidence="2">The sequence shown here is derived from an EMBL/GenBank/DDBJ whole genome shotgun (WGS) entry which is preliminary data.</text>
</comment>
<organism evidence="2 3">
    <name type="scientific">Synaphobranchus kaupii</name>
    <name type="common">Kaup's arrowtooth eel</name>
    <dbReference type="NCBI Taxonomy" id="118154"/>
    <lineage>
        <taxon>Eukaryota</taxon>
        <taxon>Metazoa</taxon>
        <taxon>Chordata</taxon>
        <taxon>Craniata</taxon>
        <taxon>Vertebrata</taxon>
        <taxon>Euteleostomi</taxon>
        <taxon>Actinopterygii</taxon>
        <taxon>Neopterygii</taxon>
        <taxon>Teleostei</taxon>
        <taxon>Anguilliformes</taxon>
        <taxon>Synaphobranchidae</taxon>
        <taxon>Synaphobranchus</taxon>
    </lineage>
</organism>
<dbReference type="AlphaFoldDB" id="A0A9Q1F7S3"/>
<feature type="compositionally biased region" description="Polar residues" evidence="1">
    <location>
        <begin position="55"/>
        <end position="69"/>
    </location>
</feature>
<gene>
    <name evidence="2" type="ORF">SKAU_G00242680</name>
</gene>
<sequence length="110" mass="12056">MAAELQRAGQEVEWTLERGSKCSFSEALDTNARVGPANALTSTAGSMIHAQVIDNQRPSSETIRSNCSDVRTPPRQHRALNEFAPRPIRPLFNGSSSPHITESSPERRAD</sequence>